<evidence type="ECO:0000313" key="3">
    <source>
        <dbReference type="Proteomes" id="UP000027222"/>
    </source>
</evidence>
<gene>
    <name evidence="2" type="ORF">GALMADRAFT_147338</name>
</gene>
<evidence type="ECO:0008006" key="4">
    <source>
        <dbReference type="Google" id="ProtNLM"/>
    </source>
</evidence>
<name>A0A067SHB7_GALM3</name>
<accession>A0A067SHB7</accession>
<dbReference type="HOGENOM" id="CLU_921488_0_0_1"/>
<dbReference type="EMBL" id="KL142417">
    <property type="protein sequence ID" value="KDR67114.1"/>
    <property type="molecule type" value="Genomic_DNA"/>
</dbReference>
<organism evidence="2 3">
    <name type="scientific">Galerina marginata (strain CBS 339.88)</name>
    <dbReference type="NCBI Taxonomy" id="685588"/>
    <lineage>
        <taxon>Eukaryota</taxon>
        <taxon>Fungi</taxon>
        <taxon>Dikarya</taxon>
        <taxon>Basidiomycota</taxon>
        <taxon>Agaricomycotina</taxon>
        <taxon>Agaricomycetes</taxon>
        <taxon>Agaricomycetidae</taxon>
        <taxon>Agaricales</taxon>
        <taxon>Agaricineae</taxon>
        <taxon>Strophariaceae</taxon>
        <taxon>Galerina</taxon>
    </lineage>
</organism>
<reference evidence="3" key="1">
    <citation type="journal article" date="2014" name="Proc. Natl. Acad. Sci. U.S.A.">
        <title>Extensive sampling of basidiomycete genomes demonstrates inadequacy of the white-rot/brown-rot paradigm for wood decay fungi.</title>
        <authorList>
            <person name="Riley R."/>
            <person name="Salamov A.A."/>
            <person name="Brown D.W."/>
            <person name="Nagy L.G."/>
            <person name="Floudas D."/>
            <person name="Held B.W."/>
            <person name="Levasseur A."/>
            <person name="Lombard V."/>
            <person name="Morin E."/>
            <person name="Otillar R."/>
            <person name="Lindquist E.A."/>
            <person name="Sun H."/>
            <person name="LaButti K.M."/>
            <person name="Schmutz J."/>
            <person name="Jabbour D."/>
            <person name="Luo H."/>
            <person name="Baker S.E."/>
            <person name="Pisabarro A.G."/>
            <person name="Walton J.D."/>
            <person name="Blanchette R.A."/>
            <person name="Henrissat B."/>
            <person name="Martin F."/>
            <person name="Cullen D."/>
            <person name="Hibbett D.S."/>
            <person name="Grigoriev I.V."/>
        </authorList>
    </citation>
    <scope>NUCLEOTIDE SEQUENCE [LARGE SCALE GENOMIC DNA]</scope>
    <source>
        <strain evidence="3">CBS 339.88</strain>
    </source>
</reference>
<dbReference type="Proteomes" id="UP000027222">
    <property type="component" value="Unassembled WGS sequence"/>
</dbReference>
<dbReference type="OrthoDB" id="2985972at2759"/>
<dbReference type="AlphaFoldDB" id="A0A067SHB7"/>
<feature type="region of interest" description="Disordered" evidence="1">
    <location>
        <begin position="1"/>
        <end position="27"/>
    </location>
</feature>
<evidence type="ECO:0000256" key="1">
    <source>
        <dbReference type="SAM" id="MobiDB-lite"/>
    </source>
</evidence>
<sequence length="302" mass="34331">MDPHNNMDVESQMPQSSQWTRHPENSSWTDSRDMVLLLERKMLFKVDFGRLEKYAVTIREIFGLPAELANEGTETNPVIIDGLKIKEFSSFLKWFDDLKWRRSQDTADEPFLLGVLGVCHKWMIDDGKAWAVAQLNLLSSRPPDPNNPNRPTDQSLSAARRLDMAERLEIPEFVYPAVSSLLNKNENGKFTRSITDDEINLMGTKTYSILAILCQSHPACIISWKSIWSTVILKHLIGQNPLPITGMAETIRATSFPNLNADCLSDTIAKLKQDNFFKAEKVITEGASEKVLQAYRLKMDEE</sequence>
<protein>
    <recommendedName>
        <fullName evidence="4">BTB domain-containing protein</fullName>
    </recommendedName>
</protein>
<proteinExistence type="predicted"/>
<dbReference type="STRING" id="685588.A0A067SHB7"/>
<evidence type="ECO:0000313" key="2">
    <source>
        <dbReference type="EMBL" id="KDR67114.1"/>
    </source>
</evidence>
<keyword evidence="3" id="KW-1185">Reference proteome</keyword>
<feature type="compositionally biased region" description="Polar residues" evidence="1">
    <location>
        <begin position="8"/>
        <end position="27"/>
    </location>
</feature>